<gene>
    <name evidence="1" type="ORF">SPARVUS_LOCUS8421755</name>
</gene>
<accession>A0ABN9DXV8</accession>
<dbReference type="EMBL" id="CATNWA010014818">
    <property type="protein sequence ID" value="CAI9576261.1"/>
    <property type="molecule type" value="Genomic_DNA"/>
</dbReference>
<dbReference type="Proteomes" id="UP001162483">
    <property type="component" value="Unassembled WGS sequence"/>
</dbReference>
<organism evidence="1 2">
    <name type="scientific">Staurois parvus</name>
    <dbReference type="NCBI Taxonomy" id="386267"/>
    <lineage>
        <taxon>Eukaryota</taxon>
        <taxon>Metazoa</taxon>
        <taxon>Chordata</taxon>
        <taxon>Craniata</taxon>
        <taxon>Vertebrata</taxon>
        <taxon>Euteleostomi</taxon>
        <taxon>Amphibia</taxon>
        <taxon>Batrachia</taxon>
        <taxon>Anura</taxon>
        <taxon>Neobatrachia</taxon>
        <taxon>Ranoidea</taxon>
        <taxon>Ranidae</taxon>
        <taxon>Staurois</taxon>
    </lineage>
</organism>
<proteinExistence type="predicted"/>
<name>A0ABN9DXV8_9NEOB</name>
<evidence type="ECO:0000313" key="1">
    <source>
        <dbReference type="EMBL" id="CAI9576261.1"/>
    </source>
</evidence>
<reference evidence="1" key="1">
    <citation type="submission" date="2023-05" db="EMBL/GenBank/DDBJ databases">
        <authorList>
            <person name="Stuckert A."/>
        </authorList>
    </citation>
    <scope>NUCLEOTIDE SEQUENCE</scope>
</reference>
<comment type="caution">
    <text evidence="1">The sequence shown here is derived from an EMBL/GenBank/DDBJ whole genome shotgun (WGS) entry which is preliminary data.</text>
</comment>
<sequence length="44" mass="4874">MSGSSAFPSEMSWFSTVEANKWVSSGDLLSSRQHEWCRLPGQLG</sequence>
<keyword evidence="2" id="KW-1185">Reference proteome</keyword>
<evidence type="ECO:0000313" key="2">
    <source>
        <dbReference type="Proteomes" id="UP001162483"/>
    </source>
</evidence>
<feature type="non-terminal residue" evidence="1">
    <location>
        <position position="44"/>
    </location>
</feature>
<protein>
    <submittedName>
        <fullName evidence="1">Uncharacterized protein</fullName>
    </submittedName>
</protein>